<name>A0A8T2SXE7_CERRI</name>
<dbReference type="CDD" id="cd03028">
    <property type="entry name" value="GRX_PICOT_like"/>
    <property type="match status" value="1"/>
</dbReference>
<proteinExistence type="inferred from homology"/>
<dbReference type="SUPFAM" id="SSF52833">
    <property type="entry name" value="Thioredoxin-like"/>
    <property type="match status" value="1"/>
</dbReference>
<dbReference type="Gene3D" id="3.40.30.10">
    <property type="entry name" value="Glutaredoxin"/>
    <property type="match status" value="1"/>
</dbReference>
<dbReference type="GO" id="GO:0005759">
    <property type="term" value="C:mitochondrial matrix"/>
    <property type="evidence" value="ECO:0007669"/>
    <property type="project" value="TreeGrafter"/>
</dbReference>
<evidence type="ECO:0000313" key="7">
    <source>
        <dbReference type="Proteomes" id="UP000825935"/>
    </source>
</evidence>
<keyword evidence="3" id="KW-0408">Iron</keyword>
<dbReference type="InterPro" id="IPR036249">
    <property type="entry name" value="Thioredoxin-like_sf"/>
</dbReference>
<dbReference type="InterPro" id="IPR002109">
    <property type="entry name" value="Glutaredoxin"/>
</dbReference>
<dbReference type="PROSITE" id="PS51354">
    <property type="entry name" value="GLUTAREDOXIN_2"/>
    <property type="match status" value="1"/>
</dbReference>
<dbReference type="GO" id="GO:0051536">
    <property type="term" value="F:iron-sulfur cluster binding"/>
    <property type="evidence" value="ECO:0007669"/>
    <property type="project" value="UniProtKB-KW"/>
</dbReference>
<evidence type="ECO:0000259" key="5">
    <source>
        <dbReference type="Pfam" id="PF00462"/>
    </source>
</evidence>
<organism evidence="6 7">
    <name type="scientific">Ceratopteris richardii</name>
    <name type="common">Triangle waterfern</name>
    <dbReference type="NCBI Taxonomy" id="49495"/>
    <lineage>
        <taxon>Eukaryota</taxon>
        <taxon>Viridiplantae</taxon>
        <taxon>Streptophyta</taxon>
        <taxon>Embryophyta</taxon>
        <taxon>Tracheophyta</taxon>
        <taxon>Polypodiopsida</taxon>
        <taxon>Polypodiidae</taxon>
        <taxon>Polypodiales</taxon>
        <taxon>Pteridineae</taxon>
        <taxon>Pteridaceae</taxon>
        <taxon>Parkerioideae</taxon>
        <taxon>Ceratopteris</taxon>
    </lineage>
</organism>
<dbReference type="GO" id="GO:0046872">
    <property type="term" value="F:metal ion binding"/>
    <property type="evidence" value="ECO:0007669"/>
    <property type="project" value="UniProtKB-KW"/>
</dbReference>
<dbReference type="PANTHER" id="PTHR10293:SF45">
    <property type="entry name" value="BIFUNCTIONAL MONOTHIOL GLUTAREDOXIN-S16, CHLOROPLASTIC"/>
    <property type="match status" value="1"/>
</dbReference>
<comment type="similarity">
    <text evidence="1">Belongs to the glutaredoxin family. CGFS subfamily.</text>
</comment>
<evidence type="ECO:0000256" key="3">
    <source>
        <dbReference type="ARBA" id="ARBA00023004"/>
    </source>
</evidence>
<dbReference type="PANTHER" id="PTHR10293">
    <property type="entry name" value="GLUTAREDOXIN FAMILY MEMBER"/>
    <property type="match status" value="1"/>
</dbReference>
<evidence type="ECO:0000313" key="6">
    <source>
        <dbReference type="EMBL" id="KAH7373993.1"/>
    </source>
</evidence>
<dbReference type="EMBL" id="CM035422">
    <property type="protein sequence ID" value="KAH7373993.1"/>
    <property type="molecule type" value="Genomic_DNA"/>
</dbReference>
<protein>
    <recommendedName>
        <fullName evidence="5">Glutaredoxin domain-containing protein</fullName>
    </recommendedName>
</protein>
<keyword evidence="2" id="KW-0479">Metal-binding</keyword>
<accession>A0A8T2SXE7</accession>
<comment type="caution">
    <text evidence="6">The sequence shown here is derived from an EMBL/GenBank/DDBJ whole genome shotgun (WGS) entry which is preliminary data.</text>
</comment>
<evidence type="ECO:0000256" key="4">
    <source>
        <dbReference type="ARBA" id="ARBA00023014"/>
    </source>
</evidence>
<feature type="domain" description="Glutaredoxin" evidence="5">
    <location>
        <begin position="209"/>
        <end position="276"/>
    </location>
</feature>
<dbReference type="InterPro" id="IPR033658">
    <property type="entry name" value="GRX_PICOT-like"/>
</dbReference>
<dbReference type="Pfam" id="PF00462">
    <property type="entry name" value="Glutaredoxin"/>
    <property type="match status" value="1"/>
</dbReference>
<keyword evidence="7" id="KW-1185">Reference proteome</keyword>
<dbReference type="InterPro" id="IPR004480">
    <property type="entry name" value="Monothiol_GRX-rel"/>
</dbReference>
<dbReference type="OrthoDB" id="415696at2759"/>
<dbReference type="AlphaFoldDB" id="A0A8T2SXE7"/>
<keyword evidence="4" id="KW-0411">Iron-sulfur</keyword>
<reference evidence="6" key="1">
    <citation type="submission" date="2021-08" db="EMBL/GenBank/DDBJ databases">
        <title>WGS assembly of Ceratopteris richardii.</title>
        <authorList>
            <person name="Marchant D.B."/>
            <person name="Chen G."/>
            <person name="Jenkins J."/>
            <person name="Shu S."/>
            <person name="Leebens-Mack J."/>
            <person name="Grimwood J."/>
            <person name="Schmutz J."/>
            <person name="Soltis P."/>
            <person name="Soltis D."/>
            <person name="Chen Z.-H."/>
        </authorList>
    </citation>
    <scope>NUCLEOTIDE SEQUENCE</scope>
    <source>
        <strain evidence="6">Whitten #5841</strain>
        <tissue evidence="6">Leaf</tissue>
    </source>
</reference>
<dbReference type="OMA" id="WNITWME"/>
<gene>
    <name evidence="6" type="ORF">KP509_17G082900</name>
</gene>
<evidence type="ECO:0000256" key="1">
    <source>
        <dbReference type="ARBA" id="ARBA00008983"/>
    </source>
</evidence>
<sequence length="299" mass="33134">MANVVNRTSDICVTSLPRLHQARHFPNFNTFLTKAKENRVSALRCKGTRRPVFLLSSSPLLIISATAQKLSDVEAVPLAEDVSKIPASPGIYAVYDKAGDLQYIGMTRRLSASLQHHVVDLPELCGSVKFCVINAPERAALLDSWKLWMEEHIGSTGSIPPGNMQGVTTWTQRRTRPSKQDIWLMPGPNTKLNITLSELIDKVIKGNKVVAFIKGSRTAPQCGFSHRVLTILNEHGIDYESVNVLDEEHNAGVREALKVYSQWPTIPQIYAYGEFIGGADILDEMAANGKIKEVFQKNL</sequence>
<evidence type="ECO:0000256" key="2">
    <source>
        <dbReference type="ARBA" id="ARBA00022723"/>
    </source>
</evidence>
<dbReference type="Proteomes" id="UP000825935">
    <property type="component" value="Chromosome 17"/>
</dbReference>